<protein>
    <submittedName>
        <fullName evidence="2">Uncharacterized protein</fullName>
    </submittedName>
</protein>
<proteinExistence type="predicted"/>
<evidence type="ECO:0000313" key="3">
    <source>
        <dbReference type="Proteomes" id="UP000193926"/>
    </source>
</evidence>
<keyword evidence="3" id="KW-1185">Reference proteome</keyword>
<dbReference type="Proteomes" id="UP000193926">
    <property type="component" value="Unassembled WGS sequence"/>
</dbReference>
<accession>A0A1X4NEH4</accession>
<keyword evidence="1" id="KW-0175">Coiled coil</keyword>
<organism evidence="2 3">
    <name type="scientific">Marivita geojedonensis</name>
    <dbReference type="NCBI Taxonomy" id="1123756"/>
    <lineage>
        <taxon>Bacteria</taxon>
        <taxon>Pseudomonadati</taxon>
        <taxon>Pseudomonadota</taxon>
        <taxon>Alphaproteobacteria</taxon>
        <taxon>Rhodobacterales</taxon>
        <taxon>Roseobacteraceae</taxon>
        <taxon>Marivita</taxon>
    </lineage>
</organism>
<dbReference type="AlphaFoldDB" id="A0A1X4NEH4"/>
<evidence type="ECO:0000313" key="2">
    <source>
        <dbReference type="EMBL" id="OSQ45279.1"/>
    </source>
</evidence>
<feature type="coiled-coil region" evidence="1">
    <location>
        <begin position="20"/>
        <end position="47"/>
    </location>
</feature>
<dbReference type="OrthoDB" id="542469at2"/>
<comment type="caution">
    <text evidence="2">The sequence shown here is derived from an EMBL/GenBank/DDBJ whole genome shotgun (WGS) entry which is preliminary data.</text>
</comment>
<dbReference type="RefSeq" id="WP_085641129.1">
    <property type="nucleotide sequence ID" value="NZ_JFKC01000027.1"/>
</dbReference>
<evidence type="ECO:0000256" key="1">
    <source>
        <dbReference type="SAM" id="Coils"/>
    </source>
</evidence>
<reference evidence="2 3" key="1">
    <citation type="submission" date="2014-03" db="EMBL/GenBank/DDBJ databases">
        <title>The draft genome sequence of Marivita geojedonensis KCTC 23882.</title>
        <authorList>
            <person name="Lai Q."/>
            <person name="Shao Z."/>
        </authorList>
    </citation>
    <scope>NUCLEOTIDE SEQUENCE [LARGE SCALE GENOMIC DNA]</scope>
    <source>
        <strain evidence="2 3">DPG-138</strain>
    </source>
</reference>
<name>A0A1X4NEH4_9RHOB</name>
<sequence length="63" mass="7146">MAKVTIDGKEYDTEMLSEEARNNIQNIQYCEQRLAELKREMALAQTARNAYARVLASALPKDA</sequence>
<gene>
    <name evidence="2" type="ORF">MGEO_18345</name>
</gene>
<dbReference type="STRING" id="1123756.MGEO_18345"/>
<dbReference type="EMBL" id="JFKC01000027">
    <property type="protein sequence ID" value="OSQ45279.1"/>
    <property type="molecule type" value="Genomic_DNA"/>
</dbReference>